<feature type="non-terminal residue" evidence="1">
    <location>
        <position position="1"/>
    </location>
</feature>
<keyword evidence="2" id="KW-1185">Reference proteome</keyword>
<evidence type="ECO:0000313" key="2">
    <source>
        <dbReference type="Proteomes" id="UP000593572"/>
    </source>
</evidence>
<protein>
    <submittedName>
        <fullName evidence="1">Uncharacterized protein</fullName>
    </submittedName>
</protein>
<organism evidence="1 2">
    <name type="scientific">Gossypium lobatum</name>
    <dbReference type="NCBI Taxonomy" id="34289"/>
    <lineage>
        <taxon>Eukaryota</taxon>
        <taxon>Viridiplantae</taxon>
        <taxon>Streptophyta</taxon>
        <taxon>Embryophyta</taxon>
        <taxon>Tracheophyta</taxon>
        <taxon>Spermatophyta</taxon>
        <taxon>Magnoliopsida</taxon>
        <taxon>eudicotyledons</taxon>
        <taxon>Gunneridae</taxon>
        <taxon>Pentapetalae</taxon>
        <taxon>rosids</taxon>
        <taxon>malvids</taxon>
        <taxon>Malvales</taxon>
        <taxon>Malvaceae</taxon>
        <taxon>Malvoideae</taxon>
        <taxon>Gossypium</taxon>
    </lineage>
</organism>
<sequence>GSLSHSSSIRCKAKSGTIPFRYSCSSLLRLSVAMGLCCKSRSNILMQFRSCNQDPTLPFLATAPNAARGLCLSNAPSKLIFIVVPDRGTQVVISAFLVSPVPCKSSISFT</sequence>
<evidence type="ECO:0000313" key="1">
    <source>
        <dbReference type="EMBL" id="MBA0550565.1"/>
    </source>
</evidence>
<comment type="caution">
    <text evidence="1">The sequence shown here is derived from an EMBL/GenBank/DDBJ whole genome shotgun (WGS) entry which is preliminary data.</text>
</comment>
<accession>A0A7J8LDP3</accession>
<proteinExistence type="predicted"/>
<gene>
    <name evidence="1" type="ORF">Golob_021500</name>
</gene>
<dbReference type="Proteomes" id="UP000593572">
    <property type="component" value="Unassembled WGS sequence"/>
</dbReference>
<reference evidence="1 2" key="1">
    <citation type="journal article" date="2019" name="Genome Biol. Evol.">
        <title>Insights into the evolution of the New World diploid cottons (Gossypium, subgenus Houzingenia) based on genome sequencing.</title>
        <authorList>
            <person name="Grover C.E."/>
            <person name="Arick M.A. 2nd"/>
            <person name="Thrash A."/>
            <person name="Conover J.L."/>
            <person name="Sanders W.S."/>
            <person name="Peterson D.G."/>
            <person name="Frelichowski J.E."/>
            <person name="Scheffler J.A."/>
            <person name="Scheffler B.E."/>
            <person name="Wendel J.F."/>
        </authorList>
    </citation>
    <scope>NUCLEOTIDE SEQUENCE [LARGE SCALE GENOMIC DNA]</scope>
    <source>
        <strain evidence="1">157</strain>
        <tissue evidence="1">Leaf</tissue>
    </source>
</reference>
<dbReference type="AlphaFoldDB" id="A0A7J8LDP3"/>
<name>A0A7J8LDP3_9ROSI</name>
<dbReference type="EMBL" id="JABEZX010000002">
    <property type="protein sequence ID" value="MBA0550565.1"/>
    <property type="molecule type" value="Genomic_DNA"/>
</dbReference>